<evidence type="ECO:0000313" key="5">
    <source>
        <dbReference type="Proteomes" id="UP001460202"/>
    </source>
</evidence>
<feature type="domain" description="Gylcosyl hydrolase 115 C-terminal" evidence="3">
    <location>
        <begin position="790"/>
        <end position="970"/>
    </location>
</feature>
<dbReference type="InterPro" id="IPR029018">
    <property type="entry name" value="Hex-like_dom2"/>
</dbReference>
<keyword evidence="1 4" id="KW-0378">Hydrolase</keyword>
<evidence type="ECO:0000256" key="2">
    <source>
        <dbReference type="SAM" id="SignalP"/>
    </source>
</evidence>
<dbReference type="InterPro" id="IPR031924">
    <property type="entry name" value="GH115"/>
</dbReference>
<keyword evidence="5" id="KW-1185">Reference proteome</keyword>
<sequence length="982" mass="110541">MTRMCVRTMVLTALLSVCGVAGAIAQISLATGKPAGSQFLLAGKNSGATLYYDSRDFEVVKRAAGFLSQDIGLVTGRNATVRTLPAANEATIVVIGTLGHNSLIDKLVSEGRLNVDKIRGGWEQYAVEVVERPAAGIRKALVIAGSDRRGTAYGVFSVSEAIGVSPWYWWADVPVAKKDRLTLDVKSYRSKEPSVKYRGLFINDEDFGLKPWAAKTFEPEVGDIGPKTYSKICELLLRMKGNYLCPAMHSCTKAFNYYPDNKLVADSLAIVMGSVHCEPLLFNNASEWDRKTMGEWNYVTNKEGINKVLRKRVEENGAYENVYTLAMRGIHDAVMAGNLTLEEQARVLEKVFDDQRQILSDVLGKPADQIPQAFTPYKEVLHTYEHGMKLPDDVTIVWGDDDFGYMKRLSNAEEQKRSGRSGVYYHLSYWGPPMNFLWINTNPPVQMYTELKRAYDTTADRIWLANVGDIKPAENALSLFLDMAWDIDAFTVENVGFYYANTLSKYFGEQHRDALQHIFDEYFSLAFARKPEHMQHHLEQHFAEDNYHEAERRTARYAAISAEADAIYAQLDEDSKPGFFQLVYYPVKGAALLNIAFLEAQRNRWYAAQGRVSANQVRERVNAAIDELRKITKDYNELKDGKWRYMMTLAQGGWRDIYVPPTKKVEPAAVPGLGVHAESETLHTGMGNFHTLPTFNPFTDKSYYVDVFNTGNGELEWSAQPSEPWIKLDKTAGSTPYEQRVNVSVDWDKAPKGRNLSARIAFKGAGAEKTVYVSAFNPAEIVRDSLAGLYVEDNGVVSIDAAGFHRKFERHGITFDKIARYGFEDTVVQLGDPFAKADFYPGLELTSNYVAPAPLDRYPMIEYDFYSFTTGPIDVYTYMVPLFPLDDEHGTRYGVMVDRSPVYLPEAGAPYYSTLWIQSIMRNCRINKTSHMISEPGKHTVRIFAAHPGMMIQKIVIDFGGMKYSYMGPQPTKVEAKTKSEK</sequence>
<dbReference type="SUPFAM" id="SSF55545">
    <property type="entry name" value="beta-N-acetylhexosaminidase-like domain"/>
    <property type="match status" value="1"/>
</dbReference>
<protein>
    <submittedName>
        <fullName evidence="4">Glycosyl hydrolase 115 family protein</fullName>
    </submittedName>
</protein>
<dbReference type="Gene3D" id="1.20.58.2150">
    <property type="match status" value="1"/>
</dbReference>
<dbReference type="Pfam" id="PF17829">
    <property type="entry name" value="GH115_C"/>
    <property type="match status" value="1"/>
</dbReference>
<accession>A0ABV1H1A6</accession>
<dbReference type="Gene3D" id="2.60.120.1620">
    <property type="match status" value="1"/>
</dbReference>
<evidence type="ECO:0000313" key="4">
    <source>
        <dbReference type="EMBL" id="MEQ2546221.1"/>
    </source>
</evidence>
<comment type="caution">
    <text evidence="4">The sequence shown here is derived from an EMBL/GenBank/DDBJ whole genome shotgun (WGS) entry which is preliminary data.</text>
</comment>
<evidence type="ECO:0000259" key="3">
    <source>
        <dbReference type="Pfam" id="PF17829"/>
    </source>
</evidence>
<keyword evidence="2" id="KW-0732">Signal</keyword>
<name>A0ABV1H1A6_9BACT</name>
<proteinExistence type="predicted"/>
<dbReference type="Gene3D" id="3.30.379.10">
    <property type="entry name" value="Chitobiase/beta-hexosaminidase domain 2-like"/>
    <property type="match status" value="1"/>
</dbReference>
<gene>
    <name evidence="4" type="ORF">WMO46_14840</name>
</gene>
<dbReference type="InterPro" id="IPR041437">
    <property type="entry name" value="GH115_C"/>
</dbReference>
<dbReference type="GO" id="GO:0016787">
    <property type="term" value="F:hydrolase activity"/>
    <property type="evidence" value="ECO:0007669"/>
    <property type="project" value="UniProtKB-KW"/>
</dbReference>
<evidence type="ECO:0000256" key="1">
    <source>
        <dbReference type="ARBA" id="ARBA00022801"/>
    </source>
</evidence>
<dbReference type="Pfam" id="PF15979">
    <property type="entry name" value="Glyco_hydro_115"/>
    <property type="match status" value="1"/>
</dbReference>
<dbReference type="Proteomes" id="UP001460202">
    <property type="component" value="Unassembled WGS sequence"/>
</dbReference>
<feature type="signal peptide" evidence="2">
    <location>
        <begin position="1"/>
        <end position="25"/>
    </location>
</feature>
<dbReference type="Gene3D" id="3.20.20.520">
    <property type="entry name" value="Glycosyl hydrolase family 115"/>
    <property type="match status" value="1"/>
</dbReference>
<dbReference type="EMBL" id="JBBMFL010000025">
    <property type="protein sequence ID" value="MEQ2546221.1"/>
    <property type="molecule type" value="Genomic_DNA"/>
</dbReference>
<organism evidence="4 5">
    <name type="scientific">Alistipes intestinihominis</name>
    <dbReference type="NCBI Taxonomy" id="3133172"/>
    <lineage>
        <taxon>Bacteria</taxon>
        <taxon>Pseudomonadati</taxon>
        <taxon>Bacteroidota</taxon>
        <taxon>Bacteroidia</taxon>
        <taxon>Bacteroidales</taxon>
        <taxon>Rikenellaceae</taxon>
        <taxon>Alistipes</taxon>
    </lineage>
</organism>
<feature type="chain" id="PRO_5046514028" evidence="2">
    <location>
        <begin position="26"/>
        <end position="982"/>
    </location>
</feature>
<dbReference type="InterPro" id="IPR042301">
    <property type="entry name" value="GH115_sf"/>
</dbReference>
<reference evidence="4 5" key="1">
    <citation type="submission" date="2024-03" db="EMBL/GenBank/DDBJ databases">
        <title>Human intestinal bacterial collection.</title>
        <authorList>
            <person name="Pauvert C."/>
            <person name="Hitch T.C.A."/>
            <person name="Clavel T."/>
        </authorList>
    </citation>
    <scope>NUCLEOTIDE SEQUENCE [LARGE SCALE GENOMIC DNA]</scope>
    <source>
        <strain evidence="4 5">CLA-KB-H122</strain>
    </source>
</reference>
<dbReference type="PANTHER" id="PTHR37842">
    <property type="match status" value="1"/>
</dbReference>
<dbReference type="PANTHER" id="PTHR37842:SF2">
    <property type="entry name" value="GYLCOSYL HYDROLASE 115 C-TERMINAL DOMAIN-CONTAINING PROTEIN"/>
    <property type="match status" value="1"/>
</dbReference>